<dbReference type="EMBL" id="MN740848">
    <property type="protein sequence ID" value="QHU14992.1"/>
    <property type="molecule type" value="Genomic_DNA"/>
</dbReference>
<evidence type="ECO:0000313" key="3">
    <source>
        <dbReference type="EMBL" id="QHU14992.1"/>
    </source>
</evidence>
<evidence type="ECO:0000256" key="1">
    <source>
        <dbReference type="SAM" id="Coils"/>
    </source>
</evidence>
<dbReference type="InterPro" id="IPR013087">
    <property type="entry name" value="Znf_C2H2_type"/>
</dbReference>
<feature type="domain" description="C2H2-type" evidence="2">
    <location>
        <begin position="203"/>
        <end position="223"/>
    </location>
</feature>
<proteinExistence type="predicted"/>
<organism evidence="3">
    <name type="scientific">viral metagenome</name>
    <dbReference type="NCBI Taxonomy" id="1070528"/>
    <lineage>
        <taxon>unclassified sequences</taxon>
        <taxon>metagenomes</taxon>
        <taxon>organismal metagenomes</taxon>
    </lineage>
</organism>
<name>A0A6C0KAB8_9ZZZZ</name>
<feature type="coiled-coil region" evidence="1">
    <location>
        <begin position="63"/>
        <end position="97"/>
    </location>
</feature>
<sequence>MDQGTEAHCMGCKQGWSRDEIIKAIGKSYYNKEYKEHRKNMMFDTEKARFPETMPIVERVIEEKNIQEDIKKIDIEREVLREKMYALEKKKRNKNNALYNLRTNNNGEAKEKKVFIKKCPVGDCEGFLSSSWKCGVCSTWVCPECFEIKGKTSDECTKQQLDEQHTCNPNNLETAKLIKAETRGCPSCGIPIYKISGCDQMWCTQCKVAFSWRTGRRVHGVIHNPHFYEFQRQGGGAVVNAPNAQICGGIPDYRSWNDRLKAIFGENRGGGTYTRTVGYGANRRTICGPLEQHKKHTFECLLTLYQKSEYFKSHHYIWWETRDSVECYSDIHDNYSNGVPQNQIKLESFFRLIDRFHRGANHFMDIVLGELRRQLNRDRDNQDLRVKFLMKDLNETNFKITLAKRDKQNDKKRHLLDVFELMGAVYTEVSIAIYNHMTCFANGIGPRPRYPNRDGSGSHRYKAYFTKMMTDKDVMHKLFKMWSDIGDEFEKLTRVRIYCNKQLCKIGKSYNNGVTIIDAIFETPKINIKDIKVDMKKPENIQGLFCPVIKNKKLIYTTDNYYGKLKYI</sequence>
<keyword evidence="1" id="KW-0175">Coiled coil</keyword>
<protein>
    <recommendedName>
        <fullName evidence="2">C2H2-type domain-containing protein</fullName>
    </recommendedName>
</protein>
<accession>A0A6C0KAB8</accession>
<dbReference type="AlphaFoldDB" id="A0A6C0KAB8"/>
<evidence type="ECO:0000259" key="2">
    <source>
        <dbReference type="PROSITE" id="PS00028"/>
    </source>
</evidence>
<dbReference type="Gene3D" id="1.20.120.1750">
    <property type="match status" value="1"/>
</dbReference>
<reference evidence="3" key="1">
    <citation type="journal article" date="2020" name="Nature">
        <title>Giant virus diversity and host interactions through global metagenomics.</title>
        <authorList>
            <person name="Schulz F."/>
            <person name="Roux S."/>
            <person name="Paez-Espino D."/>
            <person name="Jungbluth S."/>
            <person name="Walsh D.A."/>
            <person name="Denef V.J."/>
            <person name="McMahon K.D."/>
            <person name="Konstantinidis K.T."/>
            <person name="Eloe-Fadrosh E.A."/>
            <person name="Kyrpides N.C."/>
            <person name="Woyke T."/>
        </authorList>
    </citation>
    <scope>NUCLEOTIDE SEQUENCE</scope>
    <source>
        <strain evidence="3">GVMAG-S-1102244-55</strain>
    </source>
</reference>
<dbReference type="SUPFAM" id="SSF57850">
    <property type="entry name" value="RING/U-box"/>
    <property type="match status" value="1"/>
</dbReference>
<dbReference type="PROSITE" id="PS00028">
    <property type="entry name" value="ZINC_FINGER_C2H2_1"/>
    <property type="match status" value="1"/>
</dbReference>